<dbReference type="InterPro" id="IPR018289">
    <property type="entry name" value="MULE_transposase_dom"/>
</dbReference>
<name>A0A9N9CF40_9GLOM</name>
<gene>
    <name evidence="2" type="ORF">CPELLU_LOCUS7002</name>
</gene>
<keyword evidence="3" id="KW-1185">Reference proteome</keyword>
<evidence type="ECO:0000313" key="2">
    <source>
        <dbReference type="EMBL" id="CAG8601231.1"/>
    </source>
</evidence>
<dbReference type="Pfam" id="PF10551">
    <property type="entry name" value="MULE"/>
    <property type="match status" value="1"/>
</dbReference>
<dbReference type="Proteomes" id="UP000789759">
    <property type="component" value="Unassembled WGS sequence"/>
</dbReference>
<dbReference type="PANTHER" id="PTHR47718">
    <property type="entry name" value="OS01G0519700 PROTEIN"/>
    <property type="match status" value="1"/>
</dbReference>
<dbReference type="EMBL" id="CAJVQA010004553">
    <property type="protein sequence ID" value="CAG8601231.1"/>
    <property type="molecule type" value="Genomic_DNA"/>
</dbReference>
<comment type="caution">
    <text evidence="2">The sequence shown here is derived from an EMBL/GenBank/DDBJ whole genome shotgun (WGS) entry which is preliminary data.</text>
</comment>
<sequence length="568" mass="65521">MSNLGNTSDLNNVLNSSDDTFSSTLKDISKHAFKKESIRSTEKVPSAKTSIMVGQYYDTKKDILNAAQENAKNLGFAITIKSNEDITPTVTRKDISNLSTRIHSLEETASMEVLIMGMEDRGYTAWYRQIKHLFFCHEESVKNAKHFSKIVLINAIYKTNISDKSEKSYTWIIEQFASLIFFDIFSYVFVTDNEAALINAIRKIFSRSEHLLCTWHVLNNFKKNLRKYFNNDSFDKIIKIVDSFIHSRDCEALDTAITAYNKLALLSLNENEVLKYFGRMMKVREKWIGIYTSRIMHFGATTMQHVEGTHLAIKHVLETSGSLMRVFNYLDRWLNLHHEENSLQNENESFGIDPLLVIKNELFKATTYEVCLYELCVNYNISCRHLLLAKGSVMLSIILTRWLLFPDKDRLYANHQVQNLTNLQVSDSDNYFLCKSQLYEIKNHYISFPDEQQRFTLLEKLNEILIVPVINLSEIEKKKVKTIEKKQNDSINLPQNISSRVAIRGNEENWIFVKLAMSASPCSSSLWFLSSNCAQLTADIFSVPIAIFNKQNEQKKLLALNGYQSNLP</sequence>
<evidence type="ECO:0000259" key="1">
    <source>
        <dbReference type="Pfam" id="PF10551"/>
    </source>
</evidence>
<dbReference type="OrthoDB" id="2422867at2759"/>
<feature type="domain" description="MULE transposase" evidence="1">
    <location>
        <begin position="161"/>
        <end position="220"/>
    </location>
</feature>
<accession>A0A9N9CF40</accession>
<dbReference type="PANTHER" id="PTHR47718:SF7">
    <property type="entry name" value="PROTEIN FAR1-RELATED SEQUENCE"/>
    <property type="match status" value="1"/>
</dbReference>
<protein>
    <submittedName>
        <fullName evidence="2">6273_t:CDS:1</fullName>
    </submittedName>
</protein>
<proteinExistence type="predicted"/>
<organism evidence="2 3">
    <name type="scientific">Cetraspora pellucida</name>
    <dbReference type="NCBI Taxonomy" id="1433469"/>
    <lineage>
        <taxon>Eukaryota</taxon>
        <taxon>Fungi</taxon>
        <taxon>Fungi incertae sedis</taxon>
        <taxon>Mucoromycota</taxon>
        <taxon>Glomeromycotina</taxon>
        <taxon>Glomeromycetes</taxon>
        <taxon>Diversisporales</taxon>
        <taxon>Gigasporaceae</taxon>
        <taxon>Cetraspora</taxon>
    </lineage>
</organism>
<dbReference type="AlphaFoldDB" id="A0A9N9CF40"/>
<reference evidence="2" key="1">
    <citation type="submission" date="2021-06" db="EMBL/GenBank/DDBJ databases">
        <authorList>
            <person name="Kallberg Y."/>
            <person name="Tangrot J."/>
            <person name="Rosling A."/>
        </authorList>
    </citation>
    <scope>NUCLEOTIDE SEQUENCE</scope>
    <source>
        <strain evidence="2">FL966</strain>
    </source>
</reference>
<evidence type="ECO:0000313" key="3">
    <source>
        <dbReference type="Proteomes" id="UP000789759"/>
    </source>
</evidence>